<evidence type="ECO:0000256" key="1">
    <source>
        <dbReference type="SAM" id="MobiDB-lite"/>
    </source>
</evidence>
<feature type="transmembrane region" description="Helical" evidence="2">
    <location>
        <begin position="40"/>
        <end position="58"/>
    </location>
</feature>
<accession>A0ABV5YAG7</accession>
<organism evidence="3 4">
    <name type="scientific">Actinoallomurus acaciae</name>
    <dbReference type="NCBI Taxonomy" id="502577"/>
    <lineage>
        <taxon>Bacteria</taxon>
        <taxon>Bacillati</taxon>
        <taxon>Actinomycetota</taxon>
        <taxon>Actinomycetes</taxon>
        <taxon>Streptosporangiales</taxon>
        <taxon>Thermomonosporaceae</taxon>
        <taxon>Actinoallomurus</taxon>
    </lineage>
</organism>
<evidence type="ECO:0000313" key="4">
    <source>
        <dbReference type="Proteomes" id="UP001589627"/>
    </source>
</evidence>
<keyword evidence="2" id="KW-0812">Transmembrane</keyword>
<evidence type="ECO:0008006" key="5">
    <source>
        <dbReference type="Google" id="ProtNLM"/>
    </source>
</evidence>
<protein>
    <recommendedName>
        <fullName evidence="5">Integral membrane protein</fullName>
    </recommendedName>
</protein>
<dbReference type="RefSeq" id="WP_378195583.1">
    <property type="nucleotide sequence ID" value="NZ_JBHLZP010000018.1"/>
</dbReference>
<feature type="region of interest" description="Disordered" evidence="1">
    <location>
        <begin position="1"/>
        <end position="20"/>
    </location>
</feature>
<evidence type="ECO:0000256" key="2">
    <source>
        <dbReference type="SAM" id="Phobius"/>
    </source>
</evidence>
<feature type="transmembrane region" description="Helical" evidence="2">
    <location>
        <begin position="78"/>
        <end position="96"/>
    </location>
</feature>
<feature type="transmembrane region" description="Helical" evidence="2">
    <location>
        <begin position="140"/>
        <end position="158"/>
    </location>
</feature>
<reference evidence="3 4" key="1">
    <citation type="submission" date="2024-09" db="EMBL/GenBank/DDBJ databases">
        <authorList>
            <person name="Sun Q."/>
            <person name="Mori K."/>
        </authorList>
    </citation>
    <scope>NUCLEOTIDE SEQUENCE [LARGE SCALE GENOMIC DNA]</scope>
    <source>
        <strain evidence="3 4">TBRC 0563</strain>
    </source>
</reference>
<comment type="caution">
    <text evidence="3">The sequence shown here is derived from an EMBL/GenBank/DDBJ whole genome shotgun (WGS) entry which is preliminary data.</text>
</comment>
<sequence>MGSKPLSSQRGPGPGARPPPLVEHWRDSAYRHLTPTKRPLLAMWISFGTTWGAVRLITHGIRGGWLPWGNISTGGRHLHHYNFGIALLAGVGLIAVRGDERAVGHPAVAAAYGTGAALIADEFALLLDLRDVYWAKQGRLSVDVCLGILSVLGTYLTARPFWHEIATVTRHHVSSAARQHLAPALSVPEAGQTP</sequence>
<keyword evidence="4" id="KW-1185">Reference proteome</keyword>
<evidence type="ECO:0000313" key="3">
    <source>
        <dbReference type="EMBL" id="MFB9831457.1"/>
    </source>
</evidence>
<dbReference type="EMBL" id="JBHLZP010000018">
    <property type="protein sequence ID" value="MFB9831457.1"/>
    <property type="molecule type" value="Genomic_DNA"/>
</dbReference>
<name>A0ABV5YAG7_9ACTN</name>
<keyword evidence="2" id="KW-1133">Transmembrane helix</keyword>
<feature type="transmembrane region" description="Helical" evidence="2">
    <location>
        <begin position="103"/>
        <end position="120"/>
    </location>
</feature>
<gene>
    <name evidence="3" type="ORF">ACFFNX_04560</name>
</gene>
<proteinExistence type="predicted"/>
<dbReference type="Proteomes" id="UP001589627">
    <property type="component" value="Unassembled WGS sequence"/>
</dbReference>
<keyword evidence="2" id="KW-0472">Membrane</keyword>